<dbReference type="GeneID" id="30984049"/>
<keyword evidence="2" id="KW-1185">Reference proteome</keyword>
<dbReference type="EMBL" id="KV453912">
    <property type="protein sequence ID" value="ODV79395.1"/>
    <property type="molecule type" value="Genomic_DNA"/>
</dbReference>
<gene>
    <name evidence="1" type="ORF">CANTADRAFT_51198</name>
</gene>
<dbReference type="PANTHER" id="PTHR47345:SF1">
    <property type="entry name" value="CUT9-INTERACTING PROTEIN SCN1"/>
    <property type="match status" value="1"/>
</dbReference>
<dbReference type="GO" id="GO:0016788">
    <property type="term" value="F:hydrolase activity, acting on ester bonds"/>
    <property type="evidence" value="ECO:0007669"/>
    <property type="project" value="InterPro"/>
</dbReference>
<protein>
    <submittedName>
        <fullName evidence="1">Metallo-dependent hydrolase</fullName>
    </submittedName>
</protein>
<keyword evidence="1" id="KW-0378">Hydrolase</keyword>
<organism evidence="1 2">
    <name type="scientific">Suhomyces tanzawaensis NRRL Y-17324</name>
    <dbReference type="NCBI Taxonomy" id="984487"/>
    <lineage>
        <taxon>Eukaryota</taxon>
        <taxon>Fungi</taxon>
        <taxon>Dikarya</taxon>
        <taxon>Ascomycota</taxon>
        <taxon>Saccharomycotina</taxon>
        <taxon>Pichiomycetes</taxon>
        <taxon>Debaryomycetaceae</taxon>
        <taxon>Suhomyces</taxon>
    </lineage>
</organism>
<name>A0A1E4SIR1_9ASCO</name>
<dbReference type="Pfam" id="PF01026">
    <property type="entry name" value="TatD_DNase"/>
    <property type="match status" value="1"/>
</dbReference>
<dbReference type="Gene3D" id="3.20.20.140">
    <property type="entry name" value="Metal-dependent hydrolases"/>
    <property type="match status" value="1"/>
</dbReference>
<dbReference type="PANTHER" id="PTHR47345">
    <property type="entry name" value="CUT9-INTERACTING PROTEIN SCN1"/>
    <property type="match status" value="1"/>
</dbReference>
<dbReference type="InterPro" id="IPR032466">
    <property type="entry name" value="Metal_Hydrolase"/>
</dbReference>
<evidence type="ECO:0000313" key="2">
    <source>
        <dbReference type="Proteomes" id="UP000094285"/>
    </source>
</evidence>
<evidence type="ECO:0000313" key="1">
    <source>
        <dbReference type="EMBL" id="ODV79395.1"/>
    </source>
</evidence>
<dbReference type="RefSeq" id="XP_020064517.1">
    <property type="nucleotide sequence ID" value="XM_020209913.1"/>
</dbReference>
<sequence length="305" mass="34236">MAFPTDNHCHLSVQCTEDTVKRLAGKLTQNSPTFHVMSTYAGDLDLLDQLLDQVPGPSVVPYYGVHPWYSHLFTTRRPHGQSGADFKHTHYSSIMNPAPPPQLLEVLPDPIHIDDHLEVIRGLIEKHAGLEYGIGEIGLDKPFRVPTNGYFGAVAEDDAESGPKLTQCRVSMDHQVQILEKQLQLADSLGVKVSVHCVKAHGALYDSVSKYANVKVILHSYSGLVDQAKIWIRNYRKSGQSLQFSFSNWINGVQSKTESLSQIVDSLEKNQVLGETDMLIDEWLLEKEDEYWAGLNEIYRKIGKK</sequence>
<reference evidence="2" key="1">
    <citation type="submission" date="2016-05" db="EMBL/GenBank/DDBJ databases">
        <title>Comparative genomics of biotechnologically important yeasts.</title>
        <authorList>
            <consortium name="DOE Joint Genome Institute"/>
            <person name="Riley R."/>
            <person name="Haridas S."/>
            <person name="Wolfe K.H."/>
            <person name="Lopes M.R."/>
            <person name="Hittinger C.T."/>
            <person name="Goker M."/>
            <person name="Salamov A."/>
            <person name="Wisecaver J."/>
            <person name="Long T.M."/>
            <person name="Aerts A.L."/>
            <person name="Barry K."/>
            <person name="Choi C."/>
            <person name="Clum A."/>
            <person name="Coughlan A.Y."/>
            <person name="Deshpande S."/>
            <person name="Douglass A.P."/>
            <person name="Hanson S.J."/>
            <person name="Klenk H.-P."/>
            <person name="Labutti K."/>
            <person name="Lapidus A."/>
            <person name="Lindquist E."/>
            <person name="Lipzen A."/>
            <person name="Meier-Kolthoff J.P."/>
            <person name="Ohm R.A."/>
            <person name="Otillar R.P."/>
            <person name="Pangilinan J."/>
            <person name="Peng Y."/>
            <person name="Rokas A."/>
            <person name="Rosa C.A."/>
            <person name="Scheuner C."/>
            <person name="Sibirny A.A."/>
            <person name="Slot J.C."/>
            <person name="Stielow J.B."/>
            <person name="Sun H."/>
            <person name="Kurtzman C.P."/>
            <person name="Blackwell M."/>
            <person name="Grigoriev I.V."/>
            <person name="Jeffries T.W."/>
        </authorList>
    </citation>
    <scope>NUCLEOTIDE SEQUENCE [LARGE SCALE GENOMIC DNA]</scope>
    <source>
        <strain evidence="2">NRRL Y-17324</strain>
    </source>
</reference>
<dbReference type="InterPro" id="IPR001130">
    <property type="entry name" value="TatD-like"/>
</dbReference>
<dbReference type="AlphaFoldDB" id="A0A1E4SIR1"/>
<dbReference type="OrthoDB" id="413993at2759"/>
<proteinExistence type="predicted"/>
<accession>A0A1E4SIR1</accession>
<dbReference type="InterPro" id="IPR053044">
    <property type="entry name" value="Metallo-hydrolase/TatD-type"/>
</dbReference>
<dbReference type="SUPFAM" id="SSF51556">
    <property type="entry name" value="Metallo-dependent hydrolases"/>
    <property type="match status" value="1"/>
</dbReference>
<dbReference type="Proteomes" id="UP000094285">
    <property type="component" value="Unassembled WGS sequence"/>
</dbReference>